<evidence type="ECO:0000313" key="2">
    <source>
        <dbReference type="Proteomes" id="UP000762676"/>
    </source>
</evidence>
<organism evidence="1 2">
    <name type="scientific">Elysia marginata</name>
    <dbReference type="NCBI Taxonomy" id="1093978"/>
    <lineage>
        <taxon>Eukaryota</taxon>
        <taxon>Metazoa</taxon>
        <taxon>Spiralia</taxon>
        <taxon>Lophotrochozoa</taxon>
        <taxon>Mollusca</taxon>
        <taxon>Gastropoda</taxon>
        <taxon>Heterobranchia</taxon>
        <taxon>Euthyneura</taxon>
        <taxon>Panpulmonata</taxon>
        <taxon>Sacoglossa</taxon>
        <taxon>Placobranchoidea</taxon>
        <taxon>Plakobranchidae</taxon>
        <taxon>Elysia</taxon>
    </lineage>
</organism>
<proteinExistence type="predicted"/>
<name>A0AAV4GJ18_9GAST</name>
<gene>
    <name evidence="1" type="ORF">ElyMa_006018200</name>
</gene>
<dbReference type="AlphaFoldDB" id="A0AAV4GJ18"/>
<sequence length="116" mass="12896">LVKLEQYWSHLEWPGPPKFSGQDTSSVSITAISLPGRATSPGTGRNPKRSQGLVVRLGQGRTLDIMRHYISMLWVWYAPPIGTPESLADCALGGKLSRWHTLRAEPPLRYQRIGTS</sequence>
<feature type="non-terminal residue" evidence="1">
    <location>
        <position position="1"/>
    </location>
</feature>
<reference evidence="1 2" key="1">
    <citation type="journal article" date="2021" name="Elife">
        <title>Chloroplast acquisition without the gene transfer in kleptoplastic sea slugs, Plakobranchus ocellatus.</title>
        <authorList>
            <person name="Maeda T."/>
            <person name="Takahashi S."/>
            <person name="Yoshida T."/>
            <person name="Shimamura S."/>
            <person name="Takaki Y."/>
            <person name="Nagai Y."/>
            <person name="Toyoda A."/>
            <person name="Suzuki Y."/>
            <person name="Arimoto A."/>
            <person name="Ishii H."/>
            <person name="Satoh N."/>
            <person name="Nishiyama T."/>
            <person name="Hasebe M."/>
            <person name="Maruyama T."/>
            <person name="Minagawa J."/>
            <person name="Obokata J."/>
            <person name="Shigenobu S."/>
        </authorList>
    </citation>
    <scope>NUCLEOTIDE SEQUENCE [LARGE SCALE GENOMIC DNA]</scope>
</reference>
<comment type="caution">
    <text evidence="1">The sequence shown here is derived from an EMBL/GenBank/DDBJ whole genome shotgun (WGS) entry which is preliminary data.</text>
</comment>
<evidence type="ECO:0000313" key="1">
    <source>
        <dbReference type="EMBL" id="GFR85050.1"/>
    </source>
</evidence>
<accession>A0AAV4GJ18</accession>
<keyword evidence="2" id="KW-1185">Reference proteome</keyword>
<dbReference type="EMBL" id="BMAT01012061">
    <property type="protein sequence ID" value="GFR85050.1"/>
    <property type="molecule type" value="Genomic_DNA"/>
</dbReference>
<protein>
    <submittedName>
        <fullName evidence="1">Uncharacterized protein</fullName>
    </submittedName>
</protein>
<dbReference type="Proteomes" id="UP000762676">
    <property type="component" value="Unassembled WGS sequence"/>
</dbReference>